<keyword evidence="3" id="KW-1185">Reference proteome</keyword>
<feature type="region of interest" description="Disordered" evidence="1">
    <location>
        <begin position="41"/>
        <end position="60"/>
    </location>
</feature>
<gene>
    <name evidence="2" type="ORF">PHPALM_1281</name>
</gene>
<dbReference type="Proteomes" id="UP000237271">
    <property type="component" value="Unassembled WGS sequence"/>
</dbReference>
<feature type="region of interest" description="Disordered" evidence="1">
    <location>
        <begin position="89"/>
        <end position="118"/>
    </location>
</feature>
<comment type="caution">
    <text evidence="2">The sequence shown here is derived from an EMBL/GenBank/DDBJ whole genome shotgun (WGS) entry which is preliminary data.</text>
</comment>
<name>A0A2P4YSQ5_9STRA</name>
<evidence type="ECO:0000313" key="2">
    <source>
        <dbReference type="EMBL" id="POM80830.1"/>
    </source>
</evidence>
<accession>A0A2P4YSQ5</accession>
<organism evidence="2 3">
    <name type="scientific">Phytophthora palmivora</name>
    <dbReference type="NCBI Taxonomy" id="4796"/>
    <lineage>
        <taxon>Eukaryota</taxon>
        <taxon>Sar</taxon>
        <taxon>Stramenopiles</taxon>
        <taxon>Oomycota</taxon>
        <taxon>Peronosporomycetes</taxon>
        <taxon>Peronosporales</taxon>
        <taxon>Peronosporaceae</taxon>
        <taxon>Phytophthora</taxon>
    </lineage>
</organism>
<reference evidence="2 3" key="1">
    <citation type="journal article" date="2017" name="Genome Biol. Evol.">
        <title>Phytophthora megakarya and P. palmivora, closely related causal agents of cacao black pod rot, underwent increases in genome sizes and gene numbers by different mechanisms.</title>
        <authorList>
            <person name="Ali S.S."/>
            <person name="Shao J."/>
            <person name="Lary D.J."/>
            <person name="Kronmiller B."/>
            <person name="Shen D."/>
            <person name="Strem M.D."/>
            <person name="Amoako-Attah I."/>
            <person name="Akrofi A.Y."/>
            <person name="Begoude B.A."/>
            <person name="Ten Hoopen G.M."/>
            <person name="Coulibaly K."/>
            <person name="Kebe B.I."/>
            <person name="Melnick R.L."/>
            <person name="Guiltinan M.J."/>
            <person name="Tyler B.M."/>
            <person name="Meinhardt L.W."/>
            <person name="Bailey B.A."/>
        </authorList>
    </citation>
    <scope>NUCLEOTIDE SEQUENCE [LARGE SCALE GENOMIC DNA]</scope>
    <source>
        <strain evidence="3">sbr112.9</strain>
    </source>
</reference>
<evidence type="ECO:0000313" key="3">
    <source>
        <dbReference type="Proteomes" id="UP000237271"/>
    </source>
</evidence>
<protein>
    <submittedName>
        <fullName evidence="2">Uncharacterized protein</fullName>
    </submittedName>
</protein>
<dbReference type="AlphaFoldDB" id="A0A2P4YSQ5"/>
<proteinExistence type="predicted"/>
<sequence length="118" mass="13263">MDYESFQSLLPEVTGLDTSESFLIASSKATGVPVVNAWTQQPQEHPAEKGPDMDVDTTGEGTSVYRFMTSVYTASEITTYRQICETSYEFPNNIREPTKQKNYHPRTTRRNDSVCSPA</sequence>
<dbReference type="EMBL" id="NCKW01000269">
    <property type="protein sequence ID" value="POM80830.1"/>
    <property type="molecule type" value="Genomic_DNA"/>
</dbReference>
<evidence type="ECO:0000256" key="1">
    <source>
        <dbReference type="SAM" id="MobiDB-lite"/>
    </source>
</evidence>